<comment type="caution">
    <text evidence="3">The sequence shown here is derived from an EMBL/GenBank/DDBJ whole genome shotgun (WGS) entry which is preliminary data.</text>
</comment>
<feature type="chain" id="PRO_5044336590" description="NYN domain-containing protein" evidence="2">
    <location>
        <begin position="22"/>
        <end position="288"/>
    </location>
</feature>
<feature type="signal peptide" evidence="2">
    <location>
        <begin position="1"/>
        <end position="21"/>
    </location>
</feature>
<feature type="compositionally biased region" description="Basic residues" evidence="1">
    <location>
        <begin position="277"/>
        <end position="288"/>
    </location>
</feature>
<dbReference type="AlphaFoldDB" id="A0AB34ISK4"/>
<dbReference type="PROSITE" id="PS51257">
    <property type="entry name" value="PROKAR_LIPOPROTEIN"/>
    <property type="match status" value="1"/>
</dbReference>
<accession>A0AB34ISK4</accession>
<evidence type="ECO:0000313" key="3">
    <source>
        <dbReference type="EMBL" id="KAL1504283.1"/>
    </source>
</evidence>
<evidence type="ECO:0000256" key="1">
    <source>
        <dbReference type="SAM" id="MobiDB-lite"/>
    </source>
</evidence>
<proteinExistence type="predicted"/>
<evidence type="ECO:0008006" key="5">
    <source>
        <dbReference type="Google" id="ProtNLM"/>
    </source>
</evidence>
<sequence>MRWLAWLLCAAAAAACGGTRGRLLHHLRANQRAVLIIDGNNVRGADCFATSQEEMTCAVEAWSAAEGLPAILMLDHGPEQRAWRRGARSVVVLAGPTQTADDVIVRDSLWLRHERKCPVFVVTSDAGLIARTRQYRAATCAGVQLLPSSLFVELVLREYAGAEGGAAEGQDRGGAQGEHAKYGAVRRARVKESTGMRVRAADELSDHLSRVPPESELGVRDMDSSSVAASVDIDVHGVVEITEPCCVLDDYVDWVNELAPRGRKHADPVGLAPSPSMKRRLRRKRRRG</sequence>
<evidence type="ECO:0000313" key="4">
    <source>
        <dbReference type="Proteomes" id="UP001515480"/>
    </source>
</evidence>
<feature type="region of interest" description="Disordered" evidence="1">
    <location>
        <begin position="262"/>
        <end position="288"/>
    </location>
</feature>
<evidence type="ECO:0000256" key="2">
    <source>
        <dbReference type="SAM" id="SignalP"/>
    </source>
</evidence>
<organism evidence="3 4">
    <name type="scientific">Prymnesium parvum</name>
    <name type="common">Toxic golden alga</name>
    <dbReference type="NCBI Taxonomy" id="97485"/>
    <lineage>
        <taxon>Eukaryota</taxon>
        <taxon>Haptista</taxon>
        <taxon>Haptophyta</taxon>
        <taxon>Prymnesiophyceae</taxon>
        <taxon>Prymnesiales</taxon>
        <taxon>Prymnesiaceae</taxon>
        <taxon>Prymnesium</taxon>
    </lineage>
</organism>
<dbReference type="Proteomes" id="UP001515480">
    <property type="component" value="Unassembled WGS sequence"/>
</dbReference>
<protein>
    <recommendedName>
        <fullName evidence="5">NYN domain-containing protein</fullName>
    </recommendedName>
</protein>
<keyword evidence="2" id="KW-0732">Signal</keyword>
<dbReference type="EMBL" id="JBGBPQ010000020">
    <property type="protein sequence ID" value="KAL1504283.1"/>
    <property type="molecule type" value="Genomic_DNA"/>
</dbReference>
<keyword evidence="4" id="KW-1185">Reference proteome</keyword>
<gene>
    <name evidence="3" type="ORF">AB1Y20_010692</name>
</gene>
<reference evidence="3 4" key="1">
    <citation type="journal article" date="2024" name="Science">
        <title>Giant polyketide synthase enzymes in the biosynthesis of giant marine polyether toxins.</title>
        <authorList>
            <person name="Fallon T.R."/>
            <person name="Shende V.V."/>
            <person name="Wierzbicki I.H."/>
            <person name="Pendleton A.L."/>
            <person name="Watervoot N.F."/>
            <person name="Auber R.P."/>
            <person name="Gonzalez D.J."/>
            <person name="Wisecaver J.H."/>
            <person name="Moore B.S."/>
        </authorList>
    </citation>
    <scope>NUCLEOTIDE SEQUENCE [LARGE SCALE GENOMIC DNA]</scope>
    <source>
        <strain evidence="3 4">12B1</strain>
    </source>
</reference>
<name>A0AB34ISK4_PRYPA</name>